<evidence type="ECO:0000313" key="2">
    <source>
        <dbReference type="Proteomes" id="UP000296862"/>
    </source>
</evidence>
<accession>A0A4P7PSA5</accession>
<sequence>MAFLLLGTFIFFITFEHMKKITQITLFTFLFFVATNNVVAQEKATSDPDAQLKEDLYKKYKKEVLSYDKNDFDALFFEFFKKQKDTSLTLTREEFYTYTIKIAIYSEKLGLLYKDQKEDAQRTKQEWFDKSYSDYLNSKK</sequence>
<keyword evidence="2" id="KW-1185">Reference proteome</keyword>
<gene>
    <name evidence="1" type="ORF">GS03_00925</name>
</gene>
<name>A0A4P7PSA5_9FLAO</name>
<dbReference type="EMBL" id="CP038810">
    <property type="protein sequence ID" value="QBZ97435.1"/>
    <property type="molecule type" value="Genomic_DNA"/>
</dbReference>
<dbReference type="KEGG" id="fsn:GS03_00925"/>
<organism evidence="1 2">
    <name type="scientific">Flavobacterium sangjuense</name>
    <dbReference type="NCBI Taxonomy" id="2518177"/>
    <lineage>
        <taxon>Bacteria</taxon>
        <taxon>Pseudomonadati</taxon>
        <taxon>Bacteroidota</taxon>
        <taxon>Flavobacteriia</taxon>
        <taxon>Flavobacteriales</taxon>
        <taxon>Flavobacteriaceae</taxon>
        <taxon>Flavobacterium</taxon>
    </lineage>
</organism>
<protein>
    <submittedName>
        <fullName evidence="1">Uncharacterized protein</fullName>
    </submittedName>
</protein>
<reference evidence="1 2" key="1">
    <citation type="submission" date="2019-04" db="EMBL/GenBank/DDBJ databases">
        <title>Flavobacterium sp. GS03.</title>
        <authorList>
            <person name="Kim H."/>
        </authorList>
    </citation>
    <scope>NUCLEOTIDE SEQUENCE [LARGE SCALE GENOMIC DNA]</scope>
    <source>
        <strain evidence="1 2">GS03</strain>
    </source>
</reference>
<dbReference type="AlphaFoldDB" id="A0A4P7PSA5"/>
<dbReference type="Proteomes" id="UP000296862">
    <property type="component" value="Chromosome"/>
</dbReference>
<proteinExistence type="predicted"/>
<evidence type="ECO:0000313" key="1">
    <source>
        <dbReference type="EMBL" id="QBZ97435.1"/>
    </source>
</evidence>